<dbReference type="PROSITE" id="PS50109">
    <property type="entry name" value="HIS_KIN"/>
    <property type="match status" value="1"/>
</dbReference>
<dbReference type="InterPro" id="IPR004358">
    <property type="entry name" value="Sig_transdc_His_kin-like_C"/>
</dbReference>
<dbReference type="CDD" id="cd00082">
    <property type="entry name" value="HisKA"/>
    <property type="match status" value="1"/>
</dbReference>
<evidence type="ECO:0000256" key="5">
    <source>
        <dbReference type="ARBA" id="ARBA00023012"/>
    </source>
</evidence>
<evidence type="ECO:0000256" key="3">
    <source>
        <dbReference type="ARBA" id="ARBA00022553"/>
    </source>
</evidence>
<keyword evidence="4" id="KW-0418">Kinase</keyword>
<evidence type="ECO:0000313" key="9">
    <source>
        <dbReference type="EMBL" id="MBD7912196.1"/>
    </source>
</evidence>
<evidence type="ECO:0000256" key="1">
    <source>
        <dbReference type="ARBA" id="ARBA00000085"/>
    </source>
</evidence>
<keyword evidence="7" id="KW-0472">Membrane</keyword>
<gene>
    <name evidence="9" type="ORF">H9661_12600</name>
</gene>
<dbReference type="Pfam" id="PF00512">
    <property type="entry name" value="HisKA"/>
    <property type="match status" value="1"/>
</dbReference>
<protein>
    <recommendedName>
        <fullName evidence="2">histidine kinase</fullName>
        <ecNumber evidence="2">2.7.13.3</ecNumber>
    </recommendedName>
</protein>
<dbReference type="PANTHER" id="PTHR43547:SF2">
    <property type="entry name" value="HYBRID SIGNAL TRANSDUCTION HISTIDINE KINASE C"/>
    <property type="match status" value="1"/>
</dbReference>
<feature type="transmembrane region" description="Helical" evidence="7">
    <location>
        <begin position="79"/>
        <end position="97"/>
    </location>
</feature>
<dbReference type="EMBL" id="JACSRA010000020">
    <property type="protein sequence ID" value="MBD7912196.1"/>
    <property type="molecule type" value="Genomic_DNA"/>
</dbReference>
<dbReference type="InterPro" id="IPR005467">
    <property type="entry name" value="His_kinase_dom"/>
</dbReference>
<dbReference type="InterPro" id="IPR003594">
    <property type="entry name" value="HATPase_dom"/>
</dbReference>
<dbReference type="SUPFAM" id="SSF47384">
    <property type="entry name" value="Homodimeric domain of signal transducing histidine kinase"/>
    <property type="match status" value="1"/>
</dbReference>
<name>A0ABR8PVK4_9CLOT</name>
<keyword evidence="3" id="KW-0597">Phosphoprotein</keyword>
<dbReference type="PANTHER" id="PTHR43547">
    <property type="entry name" value="TWO-COMPONENT HISTIDINE KINASE"/>
    <property type="match status" value="1"/>
</dbReference>
<comment type="catalytic activity">
    <reaction evidence="1">
        <text>ATP + protein L-histidine = ADP + protein N-phospho-L-histidine.</text>
        <dbReference type="EC" id="2.7.13.3"/>
    </reaction>
</comment>
<dbReference type="InterPro" id="IPR003661">
    <property type="entry name" value="HisK_dim/P_dom"/>
</dbReference>
<keyword evidence="7" id="KW-0812">Transmembrane</keyword>
<accession>A0ABR8PVK4</accession>
<evidence type="ECO:0000256" key="6">
    <source>
        <dbReference type="SAM" id="Coils"/>
    </source>
</evidence>
<feature type="transmembrane region" description="Helical" evidence="7">
    <location>
        <begin position="138"/>
        <end position="159"/>
    </location>
</feature>
<feature type="transmembrane region" description="Helical" evidence="7">
    <location>
        <begin position="171"/>
        <end position="192"/>
    </location>
</feature>
<keyword evidence="5" id="KW-0902">Two-component regulatory system</keyword>
<evidence type="ECO:0000313" key="10">
    <source>
        <dbReference type="Proteomes" id="UP000627781"/>
    </source>
</evidence>
<dbReference type="EC" id="2.7.13.3" evidence="2"/>
<dbReference type="Gene3D" id="3.30.565.10">
    <property type="entry name" value="Histidine kinase-like ATPase, C-terminal domain"/>
    <property type="match status" value="1"/>
</dbReference>
<dbReference type="SMART" id="SM00387">
    <property type="entry name" value="HATPase_c"/>
    <property type="match status" value="1"/>
</dbReference>
<dbReference type="SMART" id="SM00388">
    <property type="entry name" value="HisKA"/>
    <property type="match status" value="1"/>
</dbReference>
<feature type="coiled-coil region" evidence="6">
    <location>
        <begin position="260"/>
        <end position="294"/>
    </location>
</feature>
<keyword evidence="10" id="KW-1185">Reference proteome</keyword>
<evidence type="ECO:0000256" key="4">
    <source>
        <dbReference type="ARBA" id="ARBA00022777"/>
    </source>
</evidence>
<dbReference type="SUPFAM" id="SSF55874">
    <property type="entry name" value="ATPase domain of HSP90 chaperone/DNA topoisomerase II/histidine kinase"/>
    <property type="match status" value="1"/>
</dbReference>
<dbReference type="Pfam" id="PF02518">
    <property type="entry name" value="HATPase_c"/>
    <property type="match status" value="1"/>
</dbReference>
<dbReference type="InterPro" id="IPR036097">
    <property type="entry name" value="HisK_dim/P_sf"/>
</dbReference>
<keyword evidence="7" id="KW-1133">Transmembrane helix</keyword>
<keyword evidence="4" id="KW-0808">Transferase</keyword>
<reference evidence="9 10" key="1">
    <citation type="submission" date="2020-08" db="EMBL/GenBank/DDBJ databases">
        <title>A Genomic Blueprint of the Chicken Gut Microbiome.</title>
        <authorList>
            <person name="Gilroy R."/>
            <person name="Ravi A."/>
            <person name="Getino M."/>
            <person name="Pursley I."/>
            <person name="Horton D.L."/>
            <person name="Alikhan N.-F."/>
            <person name="Baker D."/>
            <person name="Gharbi K."/>
            <person name="Hall N."/>
            <person name="Watson M."/>
            <person name="Adriaenssens E.M."/>
            <person name="Foster-Nyarko E."/>
            <person name="Jarju S."/>
            <person name="Secka A."/>
            <person name="Antonio M."/>
            <person name="Oren A."/>
            <person name="Chaudhuri R."/>
            <person name="La Ragione R.M."/>
            <person name="Hildebrand F."/>
            <person name="Pallen M.J."/>
        </authorList>
    </citation>
    <scope>NUCLEOTIDE SEQUENCE [LARGE SCALE GENOMIC DNA]</scope>
    <source>
        <strain evidence="9 10">Sa3CVN1</strain>
    </source>
</reference>
<feature type="transmembrane region" description="Helical" evidence="7">
    <location>
        <begin position="45"/>
        <end position="67"/>
    </location>
</feature>
<evidence type="ECO:0000256" key="7">
    <source>
        <dbReference type="SAM" id="Phobius"/>
    </source>
</evidence>
<dbReference type="Gene3D" id="1.10.287.130">
    <property type="match status" value="1"/>
</dbReference>
<feature type="transmembrane region" description="Helical" evidence="7">
    <location>
        <begin position="20"/>
        <end position="39"/>
    </location>
</feature>
<dbReference type="RefSeq" id="WP_143317603.1">
    <property type="nucleotide sequence ID" value="NZ_JACSRA010000020.1"/>
</dbReference>
<proteinExistence type="predicted"/>
<sequence>MVDKNNIITDTYKRKEKKIITYASIIVPIIVIVISSLLMKNSEHILLLLVEIFCATLGVSVGIIAVLNKDLQEGFFYKNIGIGFLFIGLVTFVTIIICCNFEDGLNGKIFMNLKITTYYLEYLVIVFAYEFAIIKENVTFNVTVFGMLFSVILVFIAVIYMNNLINIFSEILYSSVIFTIPILIILWIKIYLDEKCLSSKEKNRIYKFIVFVALHQITFILYNHVNYNLIFIAGIFKYLAYYEMFDFISTYVLKKSYILMKNNLIEAQKTEKELNNLLKKRNKTLVELEHLIEKSGKRYGELIEGISDGIIMFYFDKVYYINAEATNIIGNLGGNEFSKIKFKEFTEYILTKKLIIENYTAIKEGINQIERMDRESFKFDVTSYSGLQYEMYFLNIDSINRLVYMKNVTEANRNYEFKRKYAEYMKGEELKNEFYSNISHELRTPINLIYSALQLSEINLNDDKLESIRKQNLTIKHNCLRLIRTINNFIDTNKISEGYLTTNMKIHNIVSVVENISLACSKYIEKINNNLIFDPEEEEFYVECDKDMMERVILNLLSNSVKFGRDGGTTTVDISANKETVTIRIKNNGYIVDEEIRPFLFDKFTKINKSLNRTTEGSGLGLYLTKALLELQGGDISLESSDEIGTEFIICMPRSYDEDKCEPEEDFEMMNPINEKVDIEFSDIYI</sequence>
<dbReference type="PRINTS" id="PR00344">
    <property type="entry name" value="BCTRLSENSOR"/>
</dbReference>
<feature type="transmembrane region" description="Helical" evidence="7">
    <location>
        <begin position="204"/>
        <end position="223"/>
    </location>
</feature>
<organism evidence="9 10">
    <name type="scientific">Clostridium cibarium</name>
    <dbReference type="NCBI Taxonomy" id="2762247"/>
    <lineage>
        <taxon>Bacteria</taxon>
        <taxon>Bacillati</taxon>
        <taxon>Bacillota</taxon>
        <taxon>Clostridia</taxon>
        <taxon>Eubacteriales</taxon>
        <taxon>Clostridiaceae</taxon>
        <taxon>Clostridium</taxon>
    </lineage>
</organism>
<feature type="transmembrane region" description="Helical" evidence="7">
    <location>
        <begin position="109"/>
        <end position="131"/>
    </location>
</feature>
<dbReference type="InterPro" id="IPR036890">
    <property type="entry name" value="HATPase_C_sf"/>
</dbReference>
<evidence type="ECO:0000259" key="8">
    <source>
        <dbReference type="PROSITE" id="PS50109"/>
    </source>
</evidence>
<evidence type="ECO:0000256" key="2">
    <source>
        <dbReference type="ARBA" id="ARBA00012438"/>
    </source>
</evidence>
<comment type="caution">
    <text evidence="9">The sequence shown here is derived from an EMBL/GenBank/DDBJ whole genome shotgun (WGS) entry which is preliminary data.</text>
</comment>
<keyword evidence="6" id="KW-0175">Coiled coil</keyword>
<feature type="domain" description="Histidine kinase" evidence="8">
    <location>
        <begin position="437"/>
        <end position="656"/>
    </location>
</feature>
<dbReference type="Proteomes" id="UP000627781">
    <property type="component" value="Unassembled WGS sequence"/>
</dbReference>